<dbReference type="Proteomes" id="UP000008312">
    <property type="component" value="Unassembled WGS sequence"/>
</dbReference>
<gene>
    <name evidence="3" type="ORF">GSBLH_T00007211001</name>
</gene>
<evidence type="ECO:0000313" key="4">
    <source>
        <dbReference type="Proteomes" id="UP000008312"/>
    </source>
</evidence>
<dbReference type="AlphaFoldDB" id="D8MAI3"/>
<dbReference type="InParanoid" id="D8MAI3"/>
<evidence type="ECO:0000256" key="2">
    <source>
        <dbReference type="SAM" id="MobiDB-lite"/>
    </source>
</evidence>
<evidence type="ECO:0000256" key="1">
    <source>
        <dbReference type="SAM" id="Coils"/>
    </source>
</evidence>
<dbReference type="RefSeq" id="XP_012899120.1">
    <property type="nucleotide sequence ID" value="XM_013043666.1"/>
</dbReference>
<dbReference type="EMBL" id="FN668690">
    <property type="protein sequence ID" value="CBK25072.2"/>
    <property type="molecule type" value="Genomic_DNA"/>
</dbReference>
<accession>D8MAI3</accession>
<feature type="compositionally biased region" description="Polar residues" evidence="2">
    <location>
        <begin position="1"/>
        <end position="22"/>
    </location>
</feature>
<feature type="region of interest" description="Disordered" evidence="2">
    <location>
        <begin position="51"/>
        <end position="71"/>
    </location>
</feature>
<keyword evidence="4" id="KW-1185">Reference proteome</keyword>
<keyword evidence="1" id="KW-0175">Coiled coil</keyword>
<protein>
    <submittedName>
        <fullName evidence="3">Uncharacterized protein</fullName>
    </submittedName>
</protein>
<reference evidence="3" key="1">
    <citation type="submission" date="2010-02" db="EMBL/GenBank/DDBJ databases">
        <title>Sequencing and annotation of the Blastocystis hominis genome.</title>
        <authorList>
            <person name="Wincker P."/>
        </authorList>
    </citation>
    <scope>NUCLEOTIDE SEQUENCE</scope>
    <source>
        <strain evidence="3">Singapore isolate B</strain>
    </source>
</reference>
<evidence type="ECO:0000313" key="3">
    <source>
        <dbReference type="EMBL" id="CBK25072.2"/>
    </source>
</evidence>
<feature type="compositionally biased region" description="Basic and acidic residues" evidence="2">
    <location>
        <begin position="61"/>
        <end position="71"/>
    </location>
</feature>
<feature type="region of interest" description="Disordered" evidence="2">
    <location>
        <begin position="1"/>
        <end position="30"/>
    </location>
</feature>
<feature type="compositionally biased region" description="Polar residues" evidence="2">
    <location>
        <begin position="51"/>
        <end position="60"/>
    </location>
</feature>
<sequence length="178" mass="20629">MSHFGSSVNKYTQADENVNVLPSSRKRQNHDDYEAGFQTMLTAKKTQIQPFTSINQTQSASKEEKPVPETIDIRQKDDTYYEGLENKLNDLVNVVTNLTNMVEEMHSHMVKGEDAISQVIQELLEQKDRENKLSEAARELFAVNDQLTQENESYKKEITELRNILKEYEILDQCLKQE</sequence>
<dbReference type="GeneID" id="24923335"/>
<name>D8MAI3_BLAHO</name>
<feature type="coiled-coil region" evidence="1">
    <location>
        <begin position="81"/>
        <end position="171"/>
    </location>
</feature>
<proteinExistence type="predicted"/>
<organism evidence="3">
    <name type="scientific">Blastocystis hominis</name>
    <dbReference type="NCBI Taxonomy" id="12968"/>
    <lineage>
        <taxon>Eukaryota</taxon>
        <taxon>Sar</taxon>
        <taxon>Stramenopiles</taxon>
        <taxon>Bigyra</taxon>
        <taxon>Opalozoa</taxon>
        <taxon>Opalinata</taxon>
        <taxon>Blastocystidae</taxon>
        <taxon>Blastocystis</taxon>
    </lineage>
</organism>